<organism evidence="1 2">
    <name type="scientific">Halorhabdus tiamatea SARL4B</name>
    <dbReference type="NCBI Taxonomy" id="1033806"/>
    <lineage>
        <taxon>Archaea</taxon>
        <taxon>Methanobacteriati</taxon>
        <taxon>Methanobacteriota</taxon>
        <taxon>Stenosarchaea group</taxon>
        <taxon>Halobacteria</taxon>
        <taxon>Halobacteriales</taxon>
        <taxon>Haloarculaceae</taxon>
        <taxon>Halorhabdus</taxon>
    </lineage>
</organism>
<sequence length="173" mass="18594">MFDVECGLQGVARRVTRREQAVVLHEQALELPLARVFGELLADGFGPWRDVLGDGDRLAEGVGEFGDVDGELPPGGGEGGRVRRVGVDDPTEFVVRPVDVEVCARIDRGLEVAFDDRAVHVHDDEVLRGEFVVIDAAGFDHDAIALATADVAAGTSDEVVLGECHQRLVDRLA</sequence>
<comment type="caution">
    <text evidence="1">The sequence shown here is derived from an EMBL/GenBank/DDBJ whole genome shotgun (WGS) entry which is preliminary data.</text>
</comment>
<dbReference type="AlphaFoldDB" id="U2DYR4"/>
<dbReference type="Proteomes" id="UP000003861">
    <property type="component" value="Unassembled WGS sequence"/>
</dbReference>
<gene>
    <name evidence="1" type="ORF">HLRTI_002692</name>
</gene>
<evidence type="ECO:0000313" key="1">
    <source>
        <dbReference type="EMBL" id="ERJ05303.1"/>
    </source>
</evidence>
<reference evidence="1 2" key="2">
    <citation type="journal article" date="2013" name="PLoS ONE">
        <title>INDIGO - INtegrated Data Warehouse of MIcrobial GenOmes with Examples from the Red Sea Extremophiles.</title>
        <authorList>
            <person name="Alam I."/>
            <person name="Antunes A."/>
            <person name="Kamau A.A."/>
            <person name="Ba Alawi W."/>
            <person name="Kalkatawi M."/>
            <person name="Stingl U."/>
            <person name="Bajic V.B."/>
        </authorList>
    </citation>
    <scope>NUCLEOTIDE SEQUENCE [LARGE SCALE GENOMIC DNA]</scope>
    <source>
        <strain evidence="1 2">SARL4B</strain>
    </source>
</reference>
<accession>U2DYR4</accession>
<evidence type="ECO:0000313" key="2">
    <source>
        <dbReference type="Proteomes" id="UP000003861"/>
    </source>
</evidence>
<dbReference type="EMBL" id="AFNT02000037">
    <property type="protein sequence ID" value="ERJ05303.1"/>
    <property type="molecule type" value="Genomic_DNA"/>
</dbReference>
<name>U2DYR4_9EURY</name>
<reference evidence="1 2" key="1">
    <citation type="journal article" date="2011" name="J. Bacteriol.">
        <title>Genome sequence of Halorhabdus tiamatea, the first archaeon isolated from a deep-sea anoxic brine lake.</title>
        <authorList>
            <person name="Antunes A."/>
            <person name="Alam I."/>
            <person name="Bajic V.B."/>
            <person name="Stingl U."/>
        </authorList>
    </citation>
    <scope>NUCLEOTIDE SEQUENCE [LARGE SCALE GENOMIC DNA]</scope>
    <source>
        <strain evidence="1 2">SARL4B</strain>
    </source>
</reference>
<proteinExistence type="predicted"/>
<protein>
    <submittedName>
        <fullName evidence="1">Uncharacterized protein</fullName>
    </submittedName>
</protein>